<gene>
    <name evidence="10" type="ORF">FJR48_02935</name>
</gene>
<protein>
    <submittedName>
        <fullName evidence="10">Response regulator transcription factor</fullName>
    </submittedName>
</protein>
<name>A0A5P8NZ59_9BACT</name>
<proteinExistence type="predicted"/>
<keyword evidence="3" id="KW-0805">Transcription regulation</keyword>
<dbReference type="GO" id="GO:0006355">
    <property type="term" value="P:regulation of DNA-templated transcription"/>
    <property type="evidence" value="ECO:0007669"/>
    <property type="project" value="InterPro"/>
</dbReference>
<dbReference type="SUPFAM" id="SSF52172">
    <property type="entry name" value="CheY-like"/>
    <property type="match status" value="1"/>
</dbReference>
<dbReference type="CDD" id="cd00156">
    <property type="entry name" value="REC"/>
    <property type="match status" value="1"/>
</dbReference>
<dbReference type="Pfam" id="PF00072">
    <property type="entry name" value="Response_reg"/>
    <property type="match status" value="1"/>
</dbReference>
<dbReference type="Gene3D" id="3.40.50.2300">
    <property type="match status" value="1"/>
</dbReference>
<dbReference type="Proteomes" id="UP000326944">
    <property type="component" value="Chromosome"/>
</dbReference>
<dbReference type="InterPro" id="IPR036388">
    <property type="entry name" value="WH-like_DNA-bd_sf"/>
</dbReference>
<dbReference type="InterPro" id="IPR016032">
    <property type="entry name" value="Sig_transdc_resp-reg_C-effctor"/>
</dbReference>
<dbReference type="Pfam" id="PF00486">
    <property type="entry name" value="Trans_reg_C"/>
    <property type="match status" value="1"/>
</dbReference>
<dbReference type="GO" id="GO:0005829">
    <property type="term" value="C:cytosol"/>
    <property type="evidence" value="ECO:0007669"/>
    <property type="project" value="TreeGrafter"/>
</dbReference>
<keyword evidence="5" id="KW-0804">Transcription</keyword>
<dbReference type="OrthoDB" id="5514345at2"/>
<evidence type="ECO:0000256" key="6">
    <source>
        <dbReference type="PROSITE-ProRule" id="PRU00169"/>
    </source>
</evidence>
<dbReference type="PROSITE" id="PS51755">
    <property type="entry name" value="OMPR_PHOB"/>
    <property type="match status" value="1"/>
</dbReference>
<reference evidence="10 11" key="1">
    <citation type="submission" date="2019-09" db="EMBL/GenBank/DDBJ databases">
        <title>Sulfurimonas gotlandica sp. nov., a chemoautotrophic and psychrotolerant epsilonproteobacterium isolated from a pelagic redoxcline, and an emended description of the genus Sulfurimonas.</title>
        <authorList>
            <person name="Wang S."/>
            <person name="Jiang L."/>
            <person name="Shao S."/>
        </authorList>
    </citation>
    <scope>NUCLEOTIDE SEQUENCE [LARGE SCALE GENOMIC DNA]</scope>
    <source>
        <strain evidence="10 11">GYSZ_1</strain>
    </source>
</reference>
<feature type="modified residue" description="4-aspartylphosphate" evidence="6">
    <location>
        <position position="59"/>
    </location>
</feature>
<evidence type="ECO:0000256" key="7">
    <source>
        <dbReference type="PROSITE-ProRule" id="PRU01091"/>
    </source>
</evidence>
<dbReference type="CDD" id="cd00383">
    <property type="entry name" value="trans_reg_C"/>
    <property type="match status" value="1"/>
</dbReference>
<dbReference type="InterPro" id="IPR001867">
    <property type="entry name" value="OmpR/PhoB-type_DNA-bd"/>
</dbReference>
<organism evidence="10 11">
    <name type="scientific">Sulfurimonas lithotrophica</name>
    <dbReference type="NCBI Taxonomy" id="2590022"/>
    <lineage>
        <taxon>Bacteria</taxon>
        <taxon>Pseudomonadati</taxon>
        <taxon>Campylobacterota</taxon>
        <taxon>Epsilonproteobacteria</taxon>
        <taxon>Campylobacterales</taxon>
        <taxon>Sulfurimonadaceae</taxon>
        <taxon>Sulfurimonas</taxon>
    </lineage>
</organism>
<evidence type="ECO:0000259" key="8">
    <source>
        <dbReference type="PROSITE" id="PS50110"/>
    </source>
</evidence>
<keyword evidence="2" id="KW-0902">Two-component regulatory system</keyword>
<keyword evidence="11" id="KW-1185">Reference proteome</keyword>
<evidence type="ECO:0000256" key="4">
    <source>
        <dbReference type="ARBA" id="ARBA00023125"/>
    </source>
</evidence>
<evidence type="ECO:0000256" key="3">
    <source>
        <dbReference type="ARBA" id="ARBA00023015"/>
    </source>
</evidence>
<feature type="DNA-binding region" description="OmpR/PhoB-type" evidence="7">
    <location>
        <begin position="129"/>
        <end position="223"/>
    </location>
</feature>
<dbReference type="PROSITE" id="PS50110">
    <property type="entry name" value="RESPONSE_REGULATORY"/>
    <property type="match status" value="1"/>
</dbReference>
<dbReference type="GO" id="GO:0000156">
    <property type="term" value="F:phosphorelay response regulator activity"/>
    <property type="evidence" value="ECO:0007669"/>
    <property type="project" value="TreeGrafter"/>
</dbReference>
<dbReference type="AlphaFoldDB" id="A0A5P8NZ59"/>
<dbReference type="GO" id="GO:0000976">
    <property type="term" value="F:transcription cis-regulatory region binding"/>
    <property type="evidence" value="ECO:0007669"/>
    <property type="project" value="TreeGrafter"/>
</dbReference>
<evidence type="ECO:0000259" key="9">
    <source>
        <dbReference type="PROSITE" id="PS51755"/>
    </source>
</evidence>
<dbReference type="InterPro" id="IPR001789">
    <property type="entry name" value="Sig_transdc_resp-reg_receiver"/>
</dbReference>
<evidence type="ECO:0000313" key="11">
    <source>
        <dbReference type="Proteomes" id="UP000326944"/>
    </source>
</evidence>
<dbReference type="SMART" id="SM00448">
    <property type="entry name" value="REC"/>
    <property type="match status" value="1"/>
</dbReference>
<sequence length="224" mass="25870">MRDKKLKTLKVLLVEDEQAIAELLKSAIGDNFRSFIIANDGLEGYELYSKITPDIIITDIMMPNSSGLELAKKIRLNDRLIPIIILSAFSEKEKLFGAIDAGVTKYFTKPYDPDEILEYIHTIASEIQEKTLELCDDFSFDKNNHSLYKESSFVKLSKNETSFITLLAESLERRLSYEDIKSSMWEDKDVSDERLRTFVKRLREKTSKNLIETIKGYGYRLNES</sequence>
<dbReference type="InterPro" id="IPR039420">
    <property type="entry name" value="WalR-like"/>
</dbReference>
<accession>A0A5P8NZ59</accession>
<evidence type="ECO:0000256" key="5">
    <source>
        <dbReference type="ARBA" id="ARBA00023163"/>
    </source>
</evidence>
<dbReference type="InterPro" id="IPR011006">
    <property type="entry name" value="CheY-like_superfamily"/>
</dbReference>
<feature type="domain" description="OmpR/PhoB-type" evidence="9">
    <location>
        <begin position="129"/>
        <end position="223"/>
    </location>
</feature>
<dbReference type="KEGG" id="sulg:FJR48_02935"/>
<evidence type="ECO:0000256" key="1">
    <source>
        <dbReference type="ARBA" id="ARBA00022553"/>
    </source>
</evidence>
<feature type="domain" description="Response regulatory" evidence="8">
    <location>
        <begin position="10"/>
        <end position="124"/>
    </location>
</feature>
<dbReference type="SMART" id="SM00862">
    <property type="entry name" value="Trans_reg_C"/>
    <property type="match status" value="1"/>
</dbReference>
<dbReference type="GO" id="GO:0032993">
    <property type="term" value="C:protein-DNA complex"/>
    <property type="evidence" value="ECO:0007669"/>
    <property type="project" value="TreeGrafter"/>
</dbReference>
<keyword evidence="1 6" id="KW-0597">Phosphoprotein</keyword>
<dbReference type="EMBL" id="CP043617">
    <property type="protein sequence ID" value="QFR48729.1"/>
    <property type="molecule type" value="Genomic_DNA"/>
</dbReference>
<evidence type="ECO:0000256" key="2">
    <source>
        <dbReference type="ARBA" id="ARBA00023012"/>
    </source>
</evidence>
<evidence type="ECO:0000313" key="10">
    <source>
        <dbReference type="EMBL" id="QFR48729.1"/>
    </source>
</evidence>
<dbReference type="RefSeq" id="WP_152306672.1">
    <property type="nucleotide sequence ID" value="NZ_CP043617.1"/>
</dbReference>
<dbReference type="Gene3D" id="1.10.10.10">
    <property type="entry name" value="Winged helix-like DNA-binding domain superfamily/Winged helix DNA-binding domain"/>
    <property type="match status" value="1"/>
</dbReference>
<dbReference type="SUPFAM" id="SSF46894">
    <property type="entry name" value="C-terminal effector domain of the bipartite response regulators"/>
    <property type="match status" value="1"/>
</dbReference>
<keyword evidence="4 7" id="KW-0238">DNA-binding</keyword>
<dbReference type="PANTHER" id="PTHR48111:SF1">
    <property type="entry name" value="TWO-COMPONENT RESPONSE REGULATOR ORR33"/>
    <property type="match status" value="1"/>
</dbReference>
<dbReference type="PANTHER" id="PTHR48111">
    <property type="entry name" value="REGULATOR OF RPOS"/>
    <property type="match status" value="1"/>
</dbReference>